<dbReference type="PROSITE" id="PS50164">
    <property type="entry name" value="GIY_YIG"/>
    <property type="match status" value="1"/>
</dbReference>
<comment type="caution">
    <text evidence="3">The sequence shown here is derived from an EMBL/GenBank/DDBJ whole genome shotgun (WGS) entry which is preliminary data.</text>
</comment>
<evidence type="ECO:0000313" key="3">
    <source>
        <dbReference type="EMBL" id="MEM0544025.1"/>
    </source>
</evidence>
<dbReference type="PANTHER" id="PTHR34477:SF5">
    <property type="entry name" value="BSL5627 PROTEIN"/>
    <property type="match status" value="1"/>
</dbReference>
<dbReference type="RefSeq" id="WP_342697191.1">
    <property type="nucleotide sequence ID" value="NZ_JBCGDO010000045.1"/>
</dbReference>
<dbReference type="PANTHER" id="PTHR34477">
    <property type="entry name" value="UPF0213 PROTEIN YHBQ"/>
    <property type="match status" value="1"/>
</dbReference>
<dbReference type="EMBL" id="JBCGDO010000045">
    <property type="protein sequence ID" value="MEM0544025.1"/>
    <property type="molecule type" value="Genomic_DNA"/>
</dbReference>
<dbReference type="InterPro" id="IPR000305">
    <property type="entry name" value="GIY-YIG_endonuc"/>
</dbReference>
<dbReference type="SMART" id="SM00465">
    <property type="entry name" value="GIYc"/>
    <property type="match status" value="1"/>
</dbReference>
<dbReference type="Pfam" id="PF01541">
    <property type="entry name" value="GIY-YIG"/>
    <property type="match status" value="1"/>
</dbReference>
<evidence type="ECO:0000259" key="2">
    <source>
        <dbReference type="PROSITE" id="PS50164"/>
    </source>
</evidence>
<comment type="similarity">
    <text evidence="1">Belongs to the UPF0213 family.</text>
</comment>
<dbReference type="InterPro" id="IPR050190">
    <property type="entry name" value="UPF0213_domain"/>
</dbReference>
<proteinExistence type="inferred from homology"/>
<name>A0ABU9NBU6_9FLAO</name>
<feature type="domain" description="GIY-YIG" evidence="2">
    <location>
        <begin position="9"/>
        <end position="89"/>
    </location>
</feature>
<organism evidence="3 5">
    <name type="scientific">Flavobacterium aureirubrum</name>
    <dbReference type="NCBI Taxonomy" id="3133147"/>
    <lineage>
        <taxon>Bacteria</taxon>
        <taxon>Pseudomonadati</taxon>
        <taxon>Bacteroidota</taxon>
        <taxon>Flavobacteriia</taxon>
        <taxon>Flavobacteriales</taxon>
        <taxon>Flavobacteriaceae</taxon>
        <taxon>Flavobacterium</taxon>
    </lineage>
</organism>
<dbReference type="EMBL" id="JBCGDO010000045">
    <property type="protein sequence ID" value="MEM0544026.1"/>
    <property type="molecule type" value="Genomic_DNA"/>
</dbReference>
<dbReference type="CDD" id="cd10448">
    <property type="entry name" value="GIY-YIG_unchar_3"/>
    <property type="match status" value="1"/>
</dbReference>
<accession>A0ABU9NBU6</accession>
<dbReference type="Proteomes" id="UP001460072">
    <property type="component" value="Unassembled WGS sequence"/>
</dbReference>
<evidence type="ECO:0000313" key="5">
    <source>
        <dbReference type="Proteomes" id="UP001460072"/>
    </source>
</evidence>
<evidence type="ECO:0000313" key="4">
    <source>
        <dbReference type="EMBL" id="MEM0544026.1"/>
    </source>
</evidence>
<dbReference type="Gene3D" id="3.40.1440.10">
    <property type="entry name" value="GIY-YIG endonuclease"/>
    <property type="match status" value="1"/>
</dbReference>
<keyword evidence="5" id="KW-1185">Reference proteome</keyword>
<sequence>MIEHNEGHFSFYVYIITNKHRSTYYIGMTNDLGRRLTEHKQNIEKGIKTFASKYNLQFLVYYEKFTWVQLAIEREKELKGWKRDKKLELIRSFNENFEFLNHRFV</sequence>
<dbReference type="InterPro" id="IPR035901">
    <property type="entry name" value="GIY-YIG_endonuc_sf"/>
</dbReference>
<gene>
    <name evidence="3" type="ORF">WFZ85_15605</name>
    <name evidence="4" type="ORF">WFZ85_15610</name>
</gene>
<reference evidence="3 5" key="1">
    <citation type="submission" date="2024-03" db="EMBL/GenBank/DDBJ databases">
        <title>Two novel species of the genus Flavobacterium exhibiting potentially degradation of complex polysaccharides.</title>
        <authorList>
            <person name="Lian X."/>
        </authorList>
    </citation>
    <scope>NUCLEOTIDE SEQUENCE [LARGE SCALE GENOMIC DNA]</scope>
    <source>
        <strain evidence="5">j3</strain>
        <strain evidence="3">J3</strain>
    </source>
</reference>
<protein>
    <submittedName>
        <fullName evidence="3">GIY-YIG nuclease family protein</fullName>
    </submittedName>
</protein>
<dbReference type="SUPFAM" id="SSF82771">
    <property type="entry name" value="GIY-YIG endonuclease"/>
    <property type="match status" value="1"/>
</dbReference>
<evidence type="ECO:0000256" key="1">
    <source>
        <dbReference type="ARBA" id="ARBA00007435"/>
    </source>
</evidence>